<accession>A0A0C3UQY9</accession>
<keyword evidence="1" id="KW-1133">Transmembrane helix</keyword>
<name>G7IAE6_MEDTR</name>
<dbReference type="EnsemblPlants" id="AES61527">
    <property type="protein sequence ID" value="AES61527"/>
    <property type="gene ID" value="MTR_1g085180"/>
</dbReference>
<proteinExistence type="predicted"/>
<dbReference type="EMBL" id="CM001217">
    <property type="protein sequence ID" value="AES61527.2"/>
    <property type="molecule type" value="Genomic_DNA"/>
</dbReference>
<reference evidence="2 4" key="1">
    <citation type="journal article" date="2011" name="Nature">
        <title>The Medicago genome provides insight into the evolution of rhizobial symbioses.</title>
        <authorList>
            <person name="Young N.D."/>
            <person name="Debelle F."/>
            <person name="Oldroyd G.E."/>
            <person name="Geurts R."/>
            <person name="Cannon S.B."/>
            <person name="Udvardi M.K."/>
            <person name="Benedito V.A."/>
            <person name="Mayer K.F."/>
            <person name="Gouzy J."/>
            <person name="Schoof H."/>
            <person name="Van de Peer Y."/>
            <person name="Proost S."/>
            <person name="Cook D.R."/>
            <person name="Meyers B.C."/>
            <person name="Spannagl M."/>
            <person name="Cheung F."/>
            <person name="De Mita S."/>
            <person name="Krishnakumar V."/>
            <person name="Gundlach H."/>
            <person name="Zhou S."/>
            <person name="Mudge J."/>
            <person name="Bharti A.K."/>
            <person name="Murray J.D."/>
            <person name="Naoumkina M.A."/>
            <person name="Rosen B."/>
            <person name="Silverstein K.A."/>
            <person name="Tang H."/>
            <person name="Rombauts S."/>
            <person name="Zhao P.X."/>
            <person name="Zhou P."/>
            <person name="Barbe V."/>
            <person name="Bardou P."/>
            <person name="Bechner M."/>
            <person name="Bellec A."/>
            <person name="Berger A."/>
            <person name="Berges H."/>
            <person name="Bidwell S."/>
            <person name="Bisseling T."/>
            <person name="Choisne N."/>
            <person name="Couloux A."/>
            <person name="Denny R."/>
            <person name="Deshpande S."/>
            <person name="Dai X."/>
            <person name="Doyle J.J."/>
            <person name="Dudez A.M."/>
            <person name="Farmer A.D."/>
            <person name="Fouteau S."/>
            <person name="Franken C."/>
            <person name="Gibelin C."/>
            <person name="Gish J."/>
            <person name="Goldstein S."/>
            <person name="Gonzalez A.J."/>
            <person name="Green P.J."/>
            <person name="Hallab A."/>
            <person name="Hartog M."/>
            <person name="Hua A."/>
            <person name="Humphray S.J."/>
            <person name="Jeong D.H."/>
            <person name="Jing Y."/>
            <person name="Jocker A."/>
            <person name="Kenton S.M."/>
            <person name="Kim D.J."/>
            <person name="Klee K."/>
            <person name="Lai H."/>
            <person name="Lang C."/>
            <person name="Lin S."/>
            <person name="Macmil S.L."/>
            <person name="Magdelenat G."/>
            <person name="Matthews L."/>
            <person name="McCorrison J."/>
            <person name="Monaghan E.L."/>
            <person name="Mun J.H."/>
            <person name="Najar F.Z."/>
            <person name="Nicholson C."/>
            <person name="Noirot C."/>
            <person name="O'Bleness M."/>
            <person name="Paule C.R."/>
            <person name="Poulain J."/>
            <person name="Prion F."/>
            <person name="Qin B."/>
            <person name="Qu C."/>
            <person name="Retzel E.F."/>
            <person name="Riddle C."/>
            <person name="Sallet E."/>
            <person name="Samain S."/>
            <person name="Samson N."/>
            <person name="Sanders I."/>
            <person name="Saurat O."/>
            <person name="Scarpelli C."/>
            <person name="Schiex T."/>
            <person name="Segurens B."/>
            <person name="Severin A.J."/>
            <person name="Sherrier D.J."/>
            <person name="Shi R."/>
            <person name="Sims S."/>
            <person name="Singer S.R."/>
            <person name="Sinharoy S."/>
            <person name="Sterck L."/>
            <person name="Viollet A."/>
            <person name="Wang B.B."/>
            <person name="Wang K."/>
            <person name="Wang M."/>
            <person name="Wang X."/>
            <person name="Warfsmann J."/>
            <person name="Weissenbach J."/>
            <person name="White D.D."/>
            <person name="White J.D."/>
            <person name="Wiley G.B."/>
            <person name="Wincker P."/>
            <person name="Xing Y."/>
            <person name="Yang L."/>
            <person name="Yao Z."/>
            <person name="Ying F."/>
            <person name="Zhai J."/>
            <person name="Zhou L."/>
            <person name="Zuber A."/>
            <person name="Denarie J."/>
            <person name="Dixon R.A."/>
            <person name="May G.D."/>
            <person name="Schwartz D.C."/>
            <person name="Rogers J."/>
            <person name="Quetier F."/>
            <person name="Town C.D."/>
            <person name="Roe B.A."/>
        </authorList>
    </citation>
    <scope>NUCLEOTIDE SEQUENCE [LARGE SCALE GENOMIC DNA]</scope>
    <source>
        <strain evidence="2">A17</strain>
        <strain evidence="3 4">cv. Jemalong A17</strain>
    </source>
</reference>
<dbReference type="AlphaFoldDB" id="G7IAE6"/>
<feature type="transmembrane region" description="Helical" evidence="1">
    <location>
        <begin position="146"/>
        <end position="166"/>
    </location>
</feature>
<gene>
    <name evidence="2" type="ordered locus">MTR_1g085180</name>
</gene>
<organism evidence="2 4">
    <name type="scientific">Medicago truncatula</name>
    <name type="common">Barrel medic</name>
    <name type="synonym">Medicago tribuloides</name>
    <dbReference type="NCBI Taxonomy" id="3880"/>
    <lineage>
        <taxon>Eukaryota</taxon>
        <taxon>Viridiplantae</taxon>
        <taxon>Streptophyta</taxon>
        <taxon>Embryophyta</taxon>
        <taxon>Tracheophyta</taxon>
        <taxon>Spermatophyta</taxon>
        <taxon>Magnoliopsida</taxon>
        <taxon>eudicotyledons</taxon>
        <taxon>Gunneridae</taxon>
        <taxon>Pentapetalae</taxon>
        <taxon>rosids</taxon>
        <taxon>fabids</taxon>
        <taxon>Fabales</taxon>
        <taxon>Fabaceae</taxon>
        <taxon>Papilionoideae</taxon>
        <taxon>50 kb inversion clade</taxon>
        <taxon>NPAAA clade</taxon>
        <taxon>Hologalegina</taxon>
        <taxon>IRL clade</taxon>
        <taxon>Trifolieae</taxon>
        <taxon>Medicago</taxon>
    </lineage>
</organism>
<evidence type="ECO:0000313" key="3">
    <source>
        <dbReference type="EnsemblPlants" id="AES61527"/>
    </source>
</evidence>
<feature type="transmembrane region" description="Helical" evidence="1">
    <location>
        <begin position="55"/>
        <end position="76"/>
    </location>
</feature>
<protein>
    <submittedName>
        <fullName evidence="2">Transmembrane protein, putative</fullName>
    </submittedName>
</protein>
<keyword evidence="4" id="KW-1185">Reference proteome</keyword>
<dbReference type="HOGENOM" id="CLU_1328095_0_0_1"/>
<evidence type="ECO:0000313" key="2">
    <source>
        <dbReference type="EMBL" id="AES61527.2"/>
    </source>
</evidence>
<dbReference type="Proteomes" id="UP000002051">
    <property type="component" value="Unassembled WGS sequence"/>
</dbReference>
<keyword evidence="1 2" id="KW-0812">Transmembrane</keyword>
<keyword evidence="1" id="KW-0472">Membrane</keyword>
<sequence>MKRRVLAVNEQGCTTNCGENEDVHHVLVKCDFLVEFDMLFPIGLVSIRLSMTTSWSILLSYIACFCSVFRLLLLLLHSASLTSFFRIPCVEVIYSAANTTFLFFPPNLCGDFNPPQISNPLFVFTSRICVGLFFEANEKNVQQMIFKIKIIGNVFVWAFSIANAYISAVNLRWNSHRCKFLLLVQRFLIVKRFFPAALSSLSTHDDR</sequence>
<dbReference type="PaxDb" id="3880-AES61527"/>
<evidence type="ECO:0000313" key="4">
    <source>
        <dbReference type="Proteomes" id="UP000002051"/>
    </source>
</evidence>
<accession>G7IAE6</accession>
<evidence type="ECO:0000256" key="1">
    <source>
        <dbReference type="SAM" id="Phobius"/>
    </source>
</evidence>
<reference evidence="2 4" key="2">
    <citation type="journal article" date="2014" name="BMC Genomics">
        <title>An improved genome release (version Mt4.0) for the model legume Medicago truncatula.</title>
        <authorList>
            <person name="Tang H."/>
            <person name="Krishnakumar V."/>
            <person name="Bidwell S."/>
            <person name="Rosen B."/>
            <person name="Chan A."/>
            <person name="Zhou S."/>
            <person name="Gentzbittel L."/>
            <person name="Childs K.L."/>
            <person name="Yandell M."/>
            <person name="Gundlach H."/>
            <person name="Mayer K.F."/>
            <person name="Schwartz D.C."/>
            <person name="Town C.D."/>
        </authorList>
    </citation>
    <scope>GENOME REANNOTATION</scope>
    <source>
        <strain evidence="3 4">cv. Jemalong A17</strain>
    </source>
</reference>
<reference evidence="3" key="3">
    <citation type="submission" date="2015-04" db="UniProtKB">
        <authorList>
            <consortium name="EnsemblPlants"/>
        </authorList>
    </citation>
    <scope>IDENTIFICATION</scope>
    <source>
        <strain evidence="3">cv. Jemalong A17</strain>
    </source>
</reference>